<dbReference type="PANTHER" id="PTHR12558">
    <property type="entry name" value="CELL DIVISION CYCLE 16,23,27"/>
    <property type="match status" value="1"/>
</dbReference>
<dbReference type="OrthoDB" id="343935at2"/>
<gene>
    <name evidence="2" type="ORF">CH360_17000</name>
    <name evidence="3" type="ORF">CH373_10470</name>
</gene>
<feature type="repeat" description="TPR" evidence="1">
    <location>
        <begin position="140"/>
        <end position="173"/>
    </location>
</feature>
<dbReference type="PANTHER" id="PTHR12558:SF13">
    <property type="entry name" value="CELL DIVISION CYCLE PROTEIN 27 HOMOLOG"/>
    <property type="match status" value="1"/>
</dbReference>
<evidence type="ECO:0000313" key="3">
    <source>
        <dbReference type="EMBL" id="PJZ73374.1"/>
    </source>
</evidence>
<sequence length="227" mass="25984">MRTVKMQFGKKRITDIGAFLFLSSFLWLLSCNSEEKAMEQYATGSKAYADRNLKVAIERFEEAVAKDDSLISPRIMLGKSYYYSGKFEEAQKVFEELIEDFPGNSGSYVWLGRIQMNHSSTMDLAKKNLLFAIQSDDTQIDAHYYLAKVYEQEGNVKDALLEYNKALGIRTKFDRIHRDLGELYKKAGFEDRAEEQLRLISSYRSVDPNEVVSNGEKASKSSKKSSK</sequence>
<evidence type="ECO:0000256" key="1">
    <source>
        <dbReference type="PROSITE-ProRule" id="PRU00339"/>
    </source>
</evidence>
<name>A0A2M9ZMZ5_9LEPT</name>
<evidence type="ECO:0000313" key="5">
    <source>
        <dbReference type="Proteomes" id="UP000231990"/>
    </source>
</evidence>
<feature type="repeat" description="TPR" evidence="1">
    <location>
        <begin position="71"/>
        <end position="104"/>
    </location>
</feature>
<proteinExistence type="predicted"/>
<reference evidence="4 5" key="1">
    <citation type="submission" date="2017-07" db="EMBL/GenBank/DDBJ databases">
        <title>Leptospira spp. isolated from tropical soils.</title>
        <authorList>
            <person name="Thibeaux R."/>
            <person name="Iraola G."/>
            <person name="Ferres I."/>
            <person name="Bierque E."/>
            <person name="Girault D."/>
            <person name="Soupe-Gilbert M.-E."/>
            <person name="Picardeau M."/>
            <person name="Goarant C."/>
        </authorList>
    </citation>
    <scope>NUCLEOTIDE SEQUENCE [LARGE SCALE GENOMIC DNA]</scope>
    <source>
        <strain evidence="3 5">FH1-B-B1</strain>
        <strain evidence="2 4">FH1-B-C1</strain>
    </source>
</reference>
<keyword evidence="1" id="KW-0802">TPR repeat</keyword>
<protein>
    <submittedName>
        <fullName evidence="3">Uncharacterized protein</fullName>
    </submittedName>
</protein>
<dbReference type="PROSITE" id="PS51257">
    <property type="entry name" value="PROKAR_LIPOPROTEIN"/>
    <property type="match status" value="1"/>
</dbReference>
<dbReference type="EMBL" id="NPDY01000027">
    <property type="protein sequence ID" value="PJZ68275.1"/>
    <property type="molecule type" value="Genomic_DNA"/>
</dbReference>
<dbReference type="Proteomes" id="UP000231990">
    <property type="component" value="Unassembled WGS sequence"/>
</dbReference>
<dbReference type="InterPro" id="IPR019734">
    <property type="entry name" value="TPR_rpt"/>
</dbReference>
<accession>A0A2M9ZMZ5</accession>
<dbReference type="InterPro" id="IPR011990">
    <property type="entry name" value="TPR-like_helical_dom_sf"/>
</dbReference>
<organism evidence="3 5">
    <name type="scientific">Leptospira perolatii</name>
    <dbReference type="NCBI Taxonomy" id="2023191"/>
    <lineage>
        <taxon>Bacteria</taxon>
        <taxon>Pseudomonadati</taxon>
        <taxon>Spirochaetota</taxon>
        <taxon>Spirochaetia</taxon>
        <taxon>Leptospirales</taxon>
        <taxon>Leptospiraceae</taxon>
        <taxon>Leptospira</taxon>
    </lineage>
</organism>
<dbReference type="Pfam" id="PF13432">
    <property type="entry name" value="TPR_16"/>
    <property type="match status" value="1"/>
</dbReference>
<keyword evidence="4" id="KW-1185">Reference proteome</keyword>
<dbReference type="EMBL" id="NPDZ01000005">
    <property type="protein sequence ID" value="PJZ73374.1"/>
    <property type="molecule type" value="Genomic_DNA"/>
</dbReference>
<comment type="caution">
    <text evidence="3">The sequence shown here is derived from an EMBL/GenBank/DDBJ whole genome shotgun (WGS) entry which is preliminary data.</text>
</comment>
<dbReference type="Gene3D" id="1.25.40.10">
    <property type="entry name" value="Tetratricopeptide repeat domain"/>
    <property type="match status" value="1"/>
</dbReference>
<dbReference type="SMART" id="SM00028">
    <property type="entry name" value="TPR"/>
    <property type="match status" value="2"/>
</dbReference>
<dbReference type="AlphaFoldDB" id="A0A2M9ZMZ5"/>
<evidence type="ECO:0000313" key="2">
    <source>
        <dbReference type="EMBL" id="PJZ68275.1"/>
    </source>
</evidence>
<evidence type="ECO:0000313" key="4">
    <source>
        <dbReference type="Proteomes" id="UP000231962"/>
    </source>
</evidence>
<dbReference type="PROSITE" id="PS50005">
    <property type="entry name" value="TPR"/>
    <property type="match status" value="2"/>
</dbReference>
<dbReference type="SUPFAM" id="SSF48452">
    <property type="entry name" value="TPR-like"/>
    <property type="match status" value="1"/>
</dbReference>
<dbReference type="Proteomes" id="UP000231962">
    <property type="component" value="Unassembled WGS sequence"/>
</dbReference>